<dbReference type="GO" id="GO:0016757">
    <property type="term" value="F:glycosyltransferase activity"/>
    <property type="evidence" value="ECO:0007669"/>
    <property type="project" value="InterPro"/>
</dbReference>
<dbReference type="Pfam" id="PF00534">
    <property type="entry name" value="Glycos_transf_1"/>
    <property type="match status" value="1"/>
</dbReference>
<gene>
    <name evidence="3" type="ORF">K3X48_13475</name>
</gene>
<dbReference type="PANTHER" id="PTHR12526">
    <property type="entry name" value="GLYCOSYLTRANSFERASE"/>
    <property type="match status" value="1"/>
</dbReference>
<evidence type="ECO:0000313" key="3">
    <source>
        <dbReference type="EMBL" id="UWP95172.1"/>
    </source>
</evidence>
<accession>A0A9Q9HB68</accession>
<reference evidence="3" key="1">
    <citation type="submission" date="2021-08" db="EMBL/GenBank/DDBJ databases">
        <authorList>
            <person name="Nwanade C."/>
            <person name="Wang M."/>
            <person name="Masoudi A."/>
            <person name="Yu Z."/>
            <person name="Liu J."/>
        </authorList>
    </citation>
    <scope>NUCLEOTIDE SEQUENCE</scope>
    <source>
        <strain evidence="3">S056</strain>
    </source>
</reference>
<feature type="domain" description="Glycosyltransferase subfamily 4-like N-terminal" evidence="2">
    <location>
        <begin position="16"/>
        <end position="200"/>
    </location>
</feature>
<dbReference type="CDD" id="cd03794">
    <property type="entry name" value="GT4_WbuB-like"/>
    <property type="match status" value="1"/>
</dbReference>
<dbReference type="AlphaFoldDB" id="A0A9Q9HB68"/>
<dbReference type="EMBL" id="CP080776">
    <property type="protein sequence ID" value="UWP95172.1"/>
    <property type="molecule type" value="Genomic_DNA"/>
</dbReference>
<proteinExistence type="predicted"/>
<dbReference type="Pfam" id="PF13579">
    <property type="entry name" value="Glyco_trans_4_4"/>
    <property type="match status" value="1"/>
</dbReference>
<dbReference type="Gene3D" id="3.40.50.2000">
    <property type="entry name" value="Glycogen Phosphorylase B"/>
    <property type="match status" value="2"/>
</dbReference>
<feature type="domain" description="Glycosyl transferase family 1" evidence="1">
    <location>
        <begin position="222"/>
        <end position="384"/>
    </location>
</feature>
<sequence>MKIHILGLNYDPETIGTAVYTTGLAENLVSRGHQVVVTTAHPYYPQWKRRAGWPRWSYHTKTARDGLRITHCPLYVPARPSGLARILHYLSFALSSAPRVGWSAFRERPDVMFVVAPSLVSAVTGWAVARLTGAKLWLHIQDFEVEAAFATNVFSPNSHLGQLALRFERWVLRRFDRISTISQPMLHKLREKGVSGAKTYELRNWANIARVSVLDGPSPMREALGIKHRFVAYYSGNIAAKQGLEIIPDAARLLQNRRDLLFVICGEGAFLKELQQRAADLDNIRFLPLQPLEQLSDALGMADLHLLPQIEAVEELVLPSKLTNMLASGRPVLATTQPDSALAQEIKGAGEVTPPGDAPAFAEAIETLLERPDLRAQMGKTARQHALDRWNMQAILDGLENALQDLIQTHPHPSQHPADHPNTPETN</sequence>
<dbReference type="Proteomes" id="UP001057991">
    <property type="component" value="Chromosome"/>
</dbReference>
<organism evidence="3 4">
    <name type="scientific">Aliiroseovarius crassostreae</name>
    <dbReference type="NCBI Taxonomy" id="154981"/>
    <lineage>
        <taxon>Bacteria</taxon>
        <taxon>Pseudomonadati</taxon>
        <taxon>Pseudomonadota</taxon>
        <taxon>Alphaproteobacteria</taxon>
        <taxon>Rhodobacterales</taxon>
        <taxon>Paracoccaceae</taxon>
        <taxon>Aliiroseovarius</taxon>
    </lineage>
</organism>
<dbReference type="NCBIfam" id="NF007640">
    <property type="entry name" value="PRK10307.1"/>
    <property type="match status" value="1"/>
</dbReference>
<dbReference type="InterPro" id="IPR028098">
    <property type="entry name" value="Glyco_trans_4-like_N"/>
</dbReference>
<dbReference type="SUPFAM" id="SSF53756">
    <property type="entry name" value="UDP-Glycosyltransferase/glycogen phosphorylase"/>
    <property type="match status" value="1"/>
</dbReference>
<name>A0A9Q9HB68_9RHOB</name>
<dbReference type="InterPro" id="IPR001296">
    <property type="entry name" value="Glyco_trans_1"/>
</dbReference>
<evidence type="ECO:0000259" key="2">
    <source>
        <dbReference type="Pfam" id="PF13579"/>
    </source>
</evidence>
<evidence type="ECO:0000313" key="4">
    <source>
        <dbReference type="Proteomes" id="UP001057991"/>
    </source>
</evidence>
<protein>
    <submittedName>
        <fullName evidence="3">WcaI family glycosyltransferase</fullName>
    </submittedName>
</protein>
<evidence type="ECO:0000259" key="1">
    <source>
        <dbReference type="Pfam" id="PF00534"/>
    </source>
</evidence>
<dbReference type="RefSeq" id="WP_259805930.1">
    <property type="nucleotide sequence ID" value="NZ_CP080776.1"/>
</dbReference>